<evidence type="ECO:0000313" key="1">
    <source>
        <dbReference type="EMBL" id="QGJ95013.1"/>
    </source>
</evidence>
<name>A0A649VTX9_9CAUD</name>
<accession>A0A649VTX9</accession>
<gene>
    <name evidence="1" type="primary">153</name>
    <name evidence="1" type="ORF">SEA_STORMAGEDDON_153</name>
</gene>
<dbReference type="GeneID" id="64766860"/>
<organism evidence="1 2">
    <name type="scientific">Gordonia phage Stormageddon</name>
    <dbReference type="NCBI Taxonomy" id="2656541"/>
    <lineage>
        <taxon>Viruses</taxon>
        <taxon>Duplodnaviria</taxon>
        <taxon>Heunggongvirae</taxon>
        <taxon>Uroviricota</taxon>
        <taxon>Caudoviricetes</taxon>
        <taxon>Stormageddonvirus</taxon>
        <taxon>Stormageddonvirus Stormageddon</taxon>
    </lineage>
</organism>
<sequence>MIDPNLTFEPGCECTWYDGEGEYRPECPVHGEQREKPFLELRNLNADDGERYAAYRALTCDYYNGWGGCGGGCYEEPSCRTDEPLGGWEWPTPYGLHVLEEVAERAKVEREREEFERWLLAEQRWLQRPILESRHWSMYGGIPRDIPNGVYPVNPLALERQEEPKPWIALHNTSGGGSMSYHATREEAEEELLSSEASTRNFWEEKVEWRENGDKTTPSYWTMHGSLKPKLRAPGGQQVLRIGHWHYVPRRIYEDGKLPERGHGQREHMGFGGRVFRWRYLDEDGEPTGPIWTSDDVYTQGEIPEEFRDRLPDNAVFVYTKPRDVLATIMTQDGF</sequence>
<dbReference type="RefSeq" id="YP_010059628.1">
    <property type="nucleotide sequence ID" value="NC_054726.1"/>
</dbReference>
<reference evidence="1 2" key="1">
    <citation type="submission" date="2019-10" db="EMBL/GenBank/DDBJ databases">
        <authorList>
            <person name="Garlena R.A."/>
            <person name="Russell D.A."/>
            <person name="Pope W.H."/>
            <person name="Jacobs-Sera D."/>
            <person name="Hatfull G.F."/>
        </authorList>
    </citation>
    <scope>NUCLEOTIDE SEQUENCE [LARGE SCALE GENOMIC DNA]</scope>
</reference>
<dbReference type="EMBL" id="MN586040">
    <property type="protein sequence ID" value="QGJ95013.1"/>
    <property type="molecule type" value="Genomic_DNA"/>
</dbReference>
<dbReference type="Proteomes" id="UP000423065">
    <property type="component" value="Segment"/>
</dbReference>
<proteinExistence type="predicted"/>
<protein>
    <submittedName>
        <fullName evidence="1">Uncharacterized protein</fullName>
    </submittedName>
</protein>
<dbReference type="KEGG" id="vg:64766860"/>
<evidence type="ECO:0000313" key="2">
    <source>
        <dbReference type="Proteomes" id="UP000423065"/>
    </source>
</evidence>
<keyword evidence="2" id="KW-1185">Reference proteome</keyword>